<keyword evidence="10" id="KW-0325">Glycoprotein</keyword>
<dbReference type="Pfam" id="PF08263">
    <property type="entry name" value="LRRNT_2"/>
    <property type="match status" value="1"/>
</dbReference>
<keyword evidence="6" id="KW-0677">Repeat</keyword>
<evidence type="ECO:0000256" key="2">
    <source>
        <dbReference type="ARBA" id="ARBA00009592"/>
    </source>
</evidence>
<evidence type="ECO:0000256" key="7">
    <source>
        <dbReference type="ARBA" id="ARBA00022989"/>
    </source>
</evidence>
<dbReference type="FunFam" id="3.80.10.10:FF:000095">
    <property type="entry name" value="LRR receptor-like serine/threonine-protein kinase GSO1"/>
    <property type="match status" value="2"/>
</dbReference>
<keyword evidence="7" id="KW-1133">Transmembrane helix</keyword>
<evidence type="ECO:0000256" key="5">
    <source>
        <dbReference type="ARBA" id="ARBA00022692"/>
    </source>
</evidence>
<evidence type="ECO:0000313" key="14">
    <source>
        <dbReference type="EMBL" id="KAE8721442.1"/>
    </source>
</evidence>
<feature type="chain" id="PRO_5025639981" evidence="12">
    <location>
        <begin position="26"/>
        <end position="1448"/>
    </location>
</feature>
<dbReference type="Pfam" id="PF13855">
    <property type="entry name" value="LRR_8"/>
    <property type="match status" value="1"/>
</dbReference>
<accession>A0A6A3C2N0</accession>
<dbReference type="PANTHER" id="PTHR27004:SF439">
    <property type="entry name" value="LEUCINE-RICH REPEAT-CONTAINING N-TERMINAL PLANT-TYPE DOMAIN-CONTAINING PROTEIN"/>
    <property type="match status" value="1"/>
</dbReference>
<feature type="signal peptide" evidence="12">
    <location>
        <begin position="1"/>
        <end position="25"/>
    </location>
</feature>
<dbReference type="SUPFAM" id="SSF52058">
    <property type="entry name" value="L domain-like"/>
    <property type="match status" value="2"/>
</dbReference>
<evidence type="ECO:0000256" key="4">
    <source>
        <dbReference type="ARBA" id="ARBA00022614"/>
    </source>
</evidence>
<dbReference type="InterPro" id="IPR032675">
    <property type="entry name" value="LRR_dom_sf"/>
</dbReference>
<protein>
    <submittedName>
        <fullName evidence="14">Serine-threonine protein kinase</fullName>
    </submittedName>
</protein>
<evidence type="ECO:0000256" key="6">
    <source>
        <dbReference type="ARBA" id="ARBA00022737"/>
    </source>
</evidence>
<keyword evidence="5" id="KW-0812">Transmembrane</keyword>
<sequence>MATTPFLPPLMFLLLFATFSATLSANITTDQSSLLALKSHICHDPQNPLATNWSTSTSVCNWIGVTCGSRHHKVIALNLSSMDLTGTIPPQLGNISFLASLNISHNSFHGSLPTKLSYLHRLKYLNFGNNSFSGEIPSWFGNFAQLQGLLIYDNNFTGVISSIIGNLSKLEKLSLFNNNLKGQIPMTMGNLSNLKWLYLYNNYLSGEILSVIENLISLEEIDLSFNNFSGEISSVIGNLTSLDNINLVYNNFKGEIPSVIENVTSLEELDLYDDNLIDGEIPDCIGNMSYSLSHIGLWKNNLHGKIPENFVKGCALQSFRINNNQVEGSLPRSLSNYKDLKLLNVGNNYLNDTFPNWLVNLGQLQVLILRSNRFYGEVDSYDATFTPLHIIDVSGNNLSGYLPTKLLENLHAIREGYEKKVERKYMADALTLATNNQFHGEIPKTLGELHSLIVLNFSHNSLTGLIPPSLGDLSELESLDLSSNKLHGRIPTELKDLGFLGVLNLSQNNLEGPIPKGKQFDTFTNDSYIGNMGLCGSPLSRSCDNDEAPAKFDPDGNHDDELNWKFSILMGYGCGLVLGISVGYIVFTTGKPWWFIRIFKRVRQRLEKRGFSHKKVNVVPDETNFLLWKQQILLTVHNHHLERLLTGALKPPPETVLGDNGKVSVNDAFEDFVAQDSVLASCILSTISCHLLPQFVGAESTPAIWNTVAGSHIGHVASILKGLPREYQSFMAVITTIKDTLSLDSIYTVLLDTEAQLADFDEQLDSLPMSANVAQRQEDHDSIESGRRDSKFSRSSSVTKSGSRGCGRAQIQCQLCGKLGHLVDRCWHHYDGDFMCATSDTRSHKDQSANTHYSVSETLNLGFDSEAMHHITPDAANVSNPVKFRGSGKLTVGNEVSIDIHNIGSTVSKLARDNVVYLEFHAEKCYVRDESSKEILMQGEEKGVLYTFTLGWYPTSYAMDKVAKEINVKLDSDVNKTCMACFMGKSHKLPFSSSNTQYTTPFELVFSDLWGPPHVASNDFRYYISFVDALVTIVHLVNLLPTIVLEGMTSFEKLFHKKPDLALTLVSALSIRDTVSHKAVVSSRHHSPGVQSQDIPIIVDVRKWPSGIASAGVDGRMHGEVDDDAMFISHSMDSIYRHARAGGGADTTACSSLPSNSIQNCYPMLTRNKFMENGWELRHVDINNAFLNGDLDEDVFMQQPPGFDQITEDGTLLSVDAGLTISAFADTDWGANIDDRQSIFGYGVVAVVSKTGGVEKVAARKLQVNYVPAAHQVADGFTKPLSRVAYEDFRNRICVVHGFKFKQENWNIYSRYSFDFSSISWVGELQCLEQVDENCSLGKKINLVLLMVHIKRRIMILICILSGRGVMPSFYPRLSTPSGIFDRRQFQGVCDYCKIKGHKRDSCYRLIGFPPDFKFSKRKSAQAVMVVSKPVAASESVISSKRLVILFP</sequence>
<dbReference type="Proteomes" id="UP000436088">
    <property type="component" value="Unassembled WGS sequence"/>
</dbReference>
<keyword evidence="12" id="KW-0732">Signal</keyword>
<keyword evidence="4" id="KW-0433">Leucine-rich repeat</keyword>
<dbReference type="InterPro" id="IPR001611">
    <property type="entry name" value="Leu-rich_rpt"/>
</dbReference>
<dbReference type="Pfam" id="PF00560">
    <property type="entry name" value="LRR_1"/>
    <property type="match status" value="4"/>
</dbReference>
<evidence type="ECO:0000256" key="3">
    <source>
        <dbReference type="ARBA" id="ARBA00022475"/>
    </source>
</evidence>
<keyword evidence="8" id="KW-0472">Membrane</keyword>
<evidence type="ECO:0000313" key="15">
    <source>
        <dbReference type="Proteomes" id="UP000436088"/>
    </source>
</evidence>
<dbReference type="EMBL" id="VEPZ02000627">
    <property type="protein sequence ID" value="KAE8721442.1"/>
    <property type="molecule type" value="Genomic_DNA"/>
</dbReference>
<comment type="caution">
    <text evidence="14">The sequence shown here is derived from an EMBL/GenBank/DDBJ whole genome shotgun (WGS) entry which is preliminary data.</text>
</comment>
<dbReference type="PANTHER" id="PTHR27004">
    <property type="entry name" value="RECEPTOR-LIKE PROTEIN 12 ISOFORM X1"/>
    <property type="match status" value="1"/>
</dbReference>
<organism evidence="14 15">
    <name type="scientific">Hibiscus syriacus</name>
    <name type="common">Rose of Sharon</name>
    <dbReference type="NCBI Taxonomy" id="106335"/>
    <lineage>
        <taxon>Eukaryota</taxon>
        <taxon>Viridiplantae</taxon>
        <taxon>Streptophyta</taxon>
        <taxon>Embryophyta</taxon>
        <taxon>Tracheophyta</taxon>
        <taxon>Spermatophyta</taxon>
        <taxon>Magnoliopsida</taxon>
        <taxon>eudicotyledons</taxon>
        <taxon>Gunneridae</taxon>
        <taxon>Pentapetalae</taxon>
        <taxon>rosids</taxon>
        <taxon>malvids</taxon>
        <taxon>Malvales</taxon>
        <taxon>Malvaceae</taxon>
        <taxon>Malvoideae</taxon>
        <taxon>Hibiscus</taxon>
    </lineage>
</organism>
<keyword evidence="14" id="KW-0418">Kinase</keyword>
<evidence type="ECO:0000256" key="12">
    <source>
        <dbReference type="SAM" id="SignalP"/>
    </source>
</evidence>
<comment type="similarity">
    <text evidence="2">Belongs to the RLP family.</text>
</comment>
<evidence type="ECO:0000259" key="13">
    <source>
        <dbReference type="Pfam" id="PF08263"/>
    </source>
</evidence>
<proteinExistence type="inferred from homology"/>
<dbReference type="GO" id="GO:0005886">
    <property type="term" value="C:plasma membrane"/>
    <property type="evidence" value="ECO:0007669"/>
    <property type="project" value="UniProtKB-SubCell"/>
</dbReference>
<dbReference type="InterPro" id="IPR013210">
    <property type="entry name" value="LRR_N_plant-typ"/>
</dbReference>
<evidence type="ECO:0000256" key="1">
    <source>
        <dbReference type="ARBA" id="ARBA00004251"/>
    </source>
</evidence>
<dbReference type="Gene3D" id="3.80.10.10">
    <property type="entry name" value="Ribonuclease Inhibitor"/>
    <property type="match status" value="3"/>
</dbReference>
<keyword evidence="15" id="KW-1185">Reference proteome</keyword>
<feature type="region of interest" description="Disordered" evidence="11">
    <location>
        <begin position="772"/>
        <end position="805"/>
    </location>
</feature>
<feature type="compositionally biased region" description="Low complexity" evidence="11">
    <location>
        <begin position="793"/>
        <end position="803"/>
    </location>
</feature>
<gene>
    <name evidence="14" type="ORF">F3Y22_tig00015967pilonHSYRG00006</name>
</gene>
<keyword evidence="3" id="KW-1003">Cell membrane</keyword>
<comment type="subcellular location">
    <subcellularLocation>
        <location evidence="1">Cell membrane</location>
        <topology evidence="1">Single-pass type I membrane protein</topology>
    </subcellularLocation>
</comment>
<evidence type="ECO:0000256" key="9">
    <source>
        <dbReference type="ARBA" id="ARBA00023170"/>
    </source>
</evidence>
<evidence type="ECO:0000256" key="11">
    <source>
        <dbReference type="SAM" id="MobiDB-lite"/>
    </source>
</evidence>
<feature type="compositionally biased region" description="Basic and acidic residues" evidence="11">
    <location>
        <begin position="776"/>
        <end position="792"/>
    </location>
</feature>
<evidence type="ECO:0000256" key="8">
    <source>
        <dbReference type="ARBA" id="ARBA00023136"/>
    </source>
</evidence>
<keyword evidence="14" id="KW-0808">Transferase</keyword>
<feature type="domain" description="Leucine-rich repeat-containing N-terminal plant-type" evidence="13">
    <location>
        <begin position="29"/>
        <end position="67"/>
    </location>
</feature>
<reference evidence="14" key="1">
    <citation type="submission" date="2019-09" db="EMBL/GenBank/DDBJ databases">
        <title>Draft genome information of white flower Hibiscus syriacus.</title>
        <authorList>
            <person name="Kim Y.-M."/>
        </authorList>
    </citation>
    <scope>NUCLEOTIDE SEQUENCE [LARGE SCALE GENOMIC DNA]</scope>
    <source>
        <strain evidence="14">YM2019G1</strain>
    </source>
</reference>
<keyword evidence="9" id="KW-0675">Receptor</keyword>
<evidence type="ECO:0000256" key="10">
    <source>
        <dbReference type="ARBA" id="ARBA00023180"/>
    </source>
</evidence>
<dbReference type="GO" id="GO:0016301">
    <property type="term" value="F:kinase activity"/>
    <property type="evidence" value="ECO:0007669"/>
    <property type="project" value="UniProtKB-KW"/>
</dbReference>
<name>A0A6A3C2N0_HIBSY</name>